<evidence type="ECO:0000313" key="3">
    <source>
        <dbReference type="EMBL" id="MFC3230863.1"/>
    </source>
</evidence>
<dbReference type="SUPFAM" id="SSF52821">
    <property type="entry name" value="Rhodanese/Cell cycle control phosphatase"/>
    <property type="match status" value="1"/>
</dbReference>
<dbReference type="InterPro" id="IPR044240">
    <property type="entry name" value="STR4-like"/>
</dbReference>
<feature type="region of interest" description="Disordered" evidence="1">
    <location>
        <begin position="1"/>
        <end position="20"/>
    </location>
</feature>
<dbReference type="PANTHER" id="PTHR47377:SF1">
    <property type="entry name" value="RHODANESE-LIKE DOMAIN-CONTAINING PROTEIN 4, CHLOROPLASTIC"/>
    <property type="match status" value="1"/>
</dbReference>
<sequence length="155" mass="16041">MTTSATGSGAAGSAGAAGSYAGDVTPREAWEVLSSNPDAVLVDVRSAAEWTFVGLPDLRGLQKQPLLVAWQDFPGMTPNAGFLQSLQDEIPGRDAPVFFLCRSGGRSRSAAIAATAAGFAACFNVAGGFEGNLDEAAHRGQRDGWKAQGLPWVQS</sequence>
<name>A0ABV7L935_9PROT</name>
<dbReference type="PROSITE" id="PS50206">
    <property type="entry name" value="RHODANESE_3"/>
    <property type="match status" value="1"/>
</dbReference>
<keyword evidence="4" id="KW-1185">Reference proteome</keyword>
<proteinExistence type="predicted"/>
<dbReference type="Gene3D" id="3.40.250.10">
    <property type="entry name" value="Rhodanese-like domain"/>
    <property type="match status" value="1"/>
</dbReference>
<dbReference type="RefSeq" id="WP_379906325.1">
    <property type="nucleotide sequence ID" value="NZ_JBHRTR010000050.1"/>
</dbReference>
<reference evidence="4" key="1">
    <citation type="journal article" date="2019" name="Int. J. Syst. Evol. Microbiol.">
        <title>The Global Catalogue of Microorganisms (GCM) 10K type strain sequencing project: providing services to taxonomists for standard genome sequencing and annotation.</title>
        <authorList>
            <consortium name="The Broad Institute Genomics Platform"/>
            <consortium name="The Broad Institute Genome Sequencing Center for Infectious Disease"/>
            <person name="Wu L."/>
            <person name="Ma J."/>
        </authorList>
    </citation>
    <scope>NUCLEOTIDE SEQUENCE [LARGE SCALE GENOMIC DNA]</scope>
    <source>
        <strain evidence="4">KCTC 42964</strain>
    </source>
</reference>
<comment type="caution">
    <text evidence="3">The sequence shown here is derived from an EMBL/GenBank/DDBJ whole genome shotgun (WGS) entry which is preliminary data.</text>
</comment>
<evidence type="ECO:0000259" key="2">
    <source>
        <dbReference type="PROSITE" id="PS50206"/>
    </source>
</evidence>
<accession>A0ABV7L935</accession>
<dbReference type="EMBL" id="JBHRTR010000050">
    <property type="protein sequence ID" value="MFC3230863.1"/>
    <property type="molecule type" value="Genomic_DNA"/>
</dbReference>
<dbReference type="InterPro" id="IPR036873">
    <property type="entry name" value="Rhodanese-like_dom_sf"/>
</dbReference>
<dbReference type="PANTHER" id="PTHR47377">
    <property type="entry name" value="RHODANESE-LIKE DOMAIN-CONTAINING PROTEIN 4, CHLOROPLASTIC"/>
    <property type="match status" value="1"/>
</dbReference>
<dbReference type="Proteomes" id="UP001595528">
    <property type="component" value="Unassembled WGS sequence"/>
</dbReference>
<gene>
    <name evidence="3" type="ORF">ACFOGJ_26700</name>
</gene>
<evidence type="ECO:0000256" key="1">
    <source>
        <dbReference type="SAM" id="MobiDB-lite"/>
    </source>
</evidence>
<organism evidence="3 4">
    <name type="scientific">Marinibaculum pumilum</name>
    <dbReference type="NCBI Taxonomy" id="1766165"/>
    <lineage>
        <taxon>Bacteria</taxon>
        <taxon>Pseudomonadati</taxon>
        <taxon>Pseudomonadota</taxon>
        <taxon>Alphaproteobacteria</taxon>
        <taxon>Rhodospirillales</taxon>
        <taxon>Rhodospirillaceae</taxon>
        <taxon>Marinibaculum</taxon>
    </lineage>
</organism>
<dbReference type="InterPro" id="IPR001763">
    <property type="entry name" value="Rhodanese-like_dom"/>
</dbReference>
<dbReference type="Pfam" id="PF00581">
    <property type="entry name" value="Rhodanese"/>
    <property type="match status" value="1"/>
</dbReference>
<evidence type="ECO:0000313" key="4">
    <source>
        <dbReference type="Proteomes" id="UP001595528"/>
    </source>
</evidence>
<dbReference type="SMART" id="SM00450">
    <property type="entry name" value="RHOD"/>
    <property type="match status" value="1"/>
</dbReference>
<feature type="domain" description="Rhodanese" evidence="2">
    <location>
        <begin position="35"/>
        <end position="154"/>
    </location>
</feature>
<protein>
    <submittedName>
        <fullName evidence="3">Rhodanese-like domain-containing protein</fullName>
    </submittedName>
</protein>